<name>A0A645CME9_9ZZZZ</name>
<comment type="caution">
    <text evidence="1">The sequence shown here is derived from an EMBL/GenBank/DDBJ whole genome shotgun (WGS) entry which is preliminary data.</text>
</comment>
<sequence>MKTQKFLLAALMIFSVVATSCKKDEDVNTPKEVNRSAIDNAKAENAFADLFKQAGDGMMNANETVAGNHAMYSSLSGAATLTIDPYDLTTFPKTVTLDFGSTNVLCNDGNYRRGKIVMVATGWYHDSLSVITVTPDSYYVNDNLVEGIESFTCMGHNAAGHMNHDVYIDGTVTGIDGSTISYHSERNYEWIEGEQTSLNPWDDVYLIHGSAYGTNIWGEDYTMTVTTPLRVQVGCRWITSGILVLESNGNQMTIDYGDGACDGLVTITFNGNIYNVNV</sequence>
<evidence type="ECO:0000313" key="1">
    <source>
        <dbReference type="EMBL" id="MPM78123.1"/>
    </source>
</evidence>
<dbReference type="PROSITE" id="PS51257">
    <property type="entry name" value="PROKAR_LIPOPROTEIN"/>
    <property type="match status" value="1"/>
</dbReference>
<dbReference type="AlphaFoldDB" id="A0A645CME9"/>
<gene>
    <name evidence="1" type="ORF">SDC9_125134</name>
</gene>
<proteinExistence type="predicted"/>
<accession>A0A645CME9</accession>
<evidence type="ECO:0008006" key="2">
    <source>
        <dbReference type="Google" id="ProtNLM"/>
    </source>
</evidence>
<dbReference type="EMBL" id="VSSQ01028411">
    <property type="protein sequence ID" value="MPM78123.1"/>
    <property type="molecule type" value="Genomic_DNA"/>
</dbReference>
<reference evidence="1" key="1">
    <citation type="submission" date="2019-08" db="EMBL/GenBank/DDBJ databases">
        <authorList>
            <person name="Kucharzyk K."/>
            <person name="Murdoch R.W."/>
            <person name="Higgins S."/>
            <person name="Loffler F."/>
        </authorList>
    </citation>
    <scope>NUCLEOTIDE SEQUENCE</scope>
</reference>
<protein>
    <recommendedName>
        <fullName evidence="2">Lipoprotein</fullName>
    </recommendedName>
</protein>
<organism evidence="1">
    <name type="scientific">bioreactor metagenome</name>
    <dbReference type="NCBI Taxonomy" id="1076179"/>
    <lineage>
        <taxon>unclassified sequences</taxon>
        <taxon>metagenomes</taxon>
        <taxon>ecological metagenomes</taxon>
    </lineage>
</organism>